<sequence length="469" mass="52638">MKLKPVLLIMATVLAVFISFSALSNPVLTAESQTENTQEYLNMFNFLFRYVQDNYVEEIDPETLYMGAIKGLFESLDDPYSVYLTKNDMRLLRNTTTGRFGGVGLIISKPDPSLELEPTPRRPYPQYVEVVSPIEGAPAYRAGIHAGDHITAVEGESTEELTLDEVVDKLKGPPGTEVKVKILRRDSISFDVTITRAIIEVPTIKQDMIGTIAYLRIVDWTPYTDDRVREAFDFFEERGYRSIIVDVRGNPGGLLDSVVDVADLFLDSGTIVSTRSRIPSENKRFTADSSTEIPETVPVIVLVDKGSASASEIFAGAMKDSGRGYLIGETTYGKGSVQWVREFGETGFKLTIARYYTPAGISVDEVGVEPDLGIPPEELSEEEQASLQQIFENNTIVSFVEENPREDPEKVDAFIDRLRNQGISLDERDIRFLVRSEYNRRMDFPPVYDLEFDKVLQRAVEMLESGEVR</sequence>
<dbReference type="Gene3D" id="2.30.42.10">
    <property type="match status" value="1"/>
</dbReference>
<proteinExistence type="inferred from homology"/>
<dbReference type="GO" id="GO:0008236">
    <property type="term" value="F:serine-type peptidase activity"/>
    <property type="evidence" value="ECO:0007669"/>
    <property type="project" value="UniProtKB-KW"/>
</dbReference>
<name>A0A1Y1RWT9_9SPIO</name>
<dbReference type="CDD" id="cd06782">
    <property type="entry name" value="cpPDZ_CPP-like"/>
    <property type="match status" value="1"/>
</dbReference>
<dbReference type="PROSITE" id="PS50106">
    <property type="entry name" value="PDZ"/>
    <property type="match status" value="1"/>
</dbReference>
<accession>A0A1Y1RWT9</accession>
<dbReference type="CDD" id="cd07560">
    <property type="entry name" value="Peptidase_S41_CPP"/>
    <property type="match status" value="1"/>
</dbReference>
<keyword evidence="4 5" id="KW-0720">Serine protease</keyword>
<gene>
    <name evidence="8" type="ORF">B4O97_12125</name>
</gene>
<dbReference type="PANTHER" id="PTHR32060:SF30">
    <property type="entry name" value="CARBOXY-TERMINAL PROCESSING PROTEASE CTPA"/>
    <property type="match status" value="1"/>
</dbReference>
<evidence type="ECO:0000256" key="1">
    <source>
        <dbReference type="ARBA" id="ARBA00009179"/>
    </source>
</evidence>
<evidence type="ECO:0000259" key="7">
    <source>
        <dbReference type="PROSITE" id="PS50106"/>
    </source>
</evidence>
<dbReference type="OrthoDB" id="9812068at2"/>
<comment type="caution">
    <text evidence="8">The sequence shown here is derived from an EMBL/GenBank/DDBJ whole genome shotgun (WGS) entry which is preliminary data.</text>
</comment>
<dbReference type="InterPro" id="IPR041489">
    <property type="entry name" value="PDZ_6"/>
</dbReference>
<keyword evidence="6" id="KW-0732">Signal</keyword>
<dbReference type="InterPro" id="IPR055210">
    <property type="entry name" value="CtpA/B_N"/>
</dbReference>
<protein>
    <recommendedName>
        <fullName evidence="7">PDZ domain-containing protein</fullName>
    </recommendedName>
</protein>
<dbReference type="InterPro" id="IPR005151">
    <property type="entry name" value="Tail-specific_protease"/>
</dbReference>
<dbReference type="SMART" id="SM00245">
    <property type="entry name" value="TSPc"/>
    <property type="match status" value="1"/>
</dbReference>
<evidence type="ECO:0000256" key="3">
    <source>
        <dbReference type="ARBA" id="ARBA00022801"/>
    </source>
</evidence>
<dbReference type="STRING" id="1963862.B4O97_12125"/>
<dbReference type="Pfam" id="PF22694">
    <property type="entry name" value="CtpB_N-like"/>
    <property type="match status" value="1"/>
</dbReference>
<dbReference type="GO" id="GO:0004175">
    <property type="term" value="F:endopeptidase activity"/>
    <property type="evidence" value="ECO:0007669"/>
    <property type="project" value="TreeGrafter"/>
</dbReference>
<dbReference type="Gene3D" id="3.90.226.10">
    <property type="entry name" value="2-enoyl-CoA Hydratase, Chain A, domain 1"/>
    <property type="match status" value="1"/>
</dbReference>
<keyword evidence="3 5" id="KW-0378">Hydrolase</keyword>
<dbReference type="Pfam" id="PF03572">
    <property type="entry name" value="Peptidase_S41"/>
    <property type="match status" value="1"/>
</dbReference>
<dbReference type="RefSeq" id="WP_083051153.1">
    <property type="nucleotide sequence ID" value="NZ_MWQY01000012.1"/>
</dbReference>
<organism evidence="8 9">
    <name type="scientific">Marispirochaeta aestuarii</name>
    <dbReference type="NCBI Taxonomy" id="1963862"/>
    <lineage>
        <taxon>Bacteria</taxon>
        <taxon>Pseudomonadati</taxon>
        <taxon>Spirochaetota</taxon>
        <taxon>Spirochaetia</taxon>
        <taxon>Spirochaetales</taxon>
        <taxon>Spirochaetaceae</taxon>
        <taxon>Marispirochaeta</taxon>
    </lineage>
</organism>
<dbReference type="GO" id="GO:0007165">
    <property type="term" value="P:signal transduction"/>
    <property type="evidence" value="ECO:0007669"/>
    <property type="project" value="TreeGrafter"/>
</dbReference>
<evidence type="ECO:0000256" key="4">
    <source>
        <dbReference type="ARBA" id="ARBA00022825"/>
    </source>
</evidence>
<dbReference type="EMBL" id="MWQY01000012">
    <property type="protein sequence ID" value="ORC34687.1"/>
    <property type="molecule type" value="Genomic_DNA"/>
</dbReference>
<evidence type="ECO:0000256" key="5">
    <source>
        <dbReference type="RuleBase" id="RU004404"/>
    </source>
</evidence>
<dbReference type="SUPFAM" id="SSF52096">
    <property type="entry name" value="ClpP/crotonase"/>
    <property type="match status" value="1"/>
</dbReference>
<dbReference type="Proteomes" id="UP000192343">
    <property type="component" value="Unassembled WGS sequence"/>
</dbReference>
<evidence type="ECO:0000256" key="2">
    <source>
        <dbReference type="ARBA" id="ARBA00022670"/>
    </source>
</evidence>
<dbReference type="FunFam" id="2.30.42.10:FF:000063">
    <property type="entry name" value="Peptidase, S41 family"/>
    <property type="match status" value="1"/>
</dbReference>
<dbReference type="Pfam" id="PF17820">
    <property type="entry name" value="PDZ_6"/>
    <property type="match status" value="1"/>
</dbReference>
<dbReference type="SMART" id="SM00228">
    <property type="entry name" value="PDZ"/>
    <property type="match status" value="1"/>
</dbReference>
<dbReference type="InterPro" id="IPR036034">
    <property type="entry name" value="PDZ_sf"/>
</dbReference>
<dbReference type="GO" id="GO:0030288">
    <property type="term" value="C:outer membrane-bounded periplasmic space"/>
    <property type="evidence" value="ECO:0007669"/>
    <property type="project" value="TreeGrafter"/>
</dbReference>
<keyword evidence="9" id="KW-1185">Reference proteome</keyword>
<feature type="domain" description="PDZ" evidence="7">
    <location>
        <begin position="88"/>
        <end position="171"/>
    </location>
</feature>
<reference evidence="8 9" key="1">
    <citation type="submission" date="2017-03" db="EMBL/GenBank/DDBJ databases">
        <title>Draft Genome sequence of Marispirochaeta sp. strain JC444.</title>
        <authorList>
            <person name="Shivani Y."/>
            <person name="Subhash Y."/>
            <person name="Sasikala C."/>
            <person name="Ramana C."/>
        </authorList>
    </citation>
    <scope>NUCLEOTIDE SEQUENCE [LARGE SCALE GENOMIC DNA]</scope>
    <source>
        <strain evidence="8 9">JC444</strain>
    </source>
</reference>
<feature type="chain" id="PRO_5012282200" description="PDZ domain-containing protein" evidence="6">
    <location>
        <begin position="25"/>
        <end position="469"/>
    </location>
</feature>
<comment type="similarity">
    <text evidence="1 5">Belongs to the peptidase S41A family.</text>
</comment>
<dbReference type="InterPro" id="IPR004447">
    <property type="entry name" value="Peptidase_S41A"/>
</dbReference>
<keyword evidence="2 5" id="KW-0645">Protease</keyword>
<feature type="signal peptide" evidence="6">
    <location>
        <begin position="1"/>
        <end position="24"/>
    </location>
</feature>
<dbReference type="Gene3D" id="3.30.750.44">
    <property type="match status" value="1"/>
</dbReference>
<dbReference type="InterPro" id="IPR029045">
    <property type="entry name" value="ClpP/crotonase-like_dom_sf"/>
</dbReference>
<evidence type="ECO:0000313" key="9">
    <source>
        <dbReference type="Proteomes" id="UP000192343"/>
    </source>
</evidence>
<dbReference type="SUPFAM" id="SSF50156">
    <property type="entry name" value="PDZ domain-like"/>
    <property type="match status" value="1"/>
</dbReference>
<dbReference type="GO" id="GO:0006508">
    <property type="term" value="P:proteolysis"/>
    <property type="evidence" value="ECO:0007669"/>
    <property type="project" value="UniProtKB-KW"/>
</dbReference>
<dbReference type="InterPro" id="IPR001478">
    <property type="entry name" value="PDZ"/>
</dbReference>
<dbReference type="NCBIfam" id="TIGR00225">
    <property type="entry name" value="prc"/>
    <property type="match status" value="1"/>
</dbReference>
<dbReference type="AlphaFoldDB" id="A0A1Y1RWT9"/>
<dbReference type="PANTHER" id="PTHR32060">
    <property type="entry name" value="TAIL-SPECIFIC PROTEASE"/>
    <property type="match status" value="1"/>
</dbReference>
<evidence type="ECO:0000256" key="6">
    <source>
        <dbReference type="SAM" id="SignalP"/>
    </source>
</evidence>
<evidence type="ECO:0000313" key="8">
    <source>
        <dbReference type="EMBL" id="ORC34687.1"/>
    </source>
</evidence>